<dbReference type="Pfam" id="PF00168">
    <property type="entry name" value="C2"/>
    <property type="match status" value="1"/>
</dbReference>
<organism evidence="2 3">
    <name type="scientific">Pomacea canaliculata</name>
    <name type="common">Golden apple snail</name>
    <dbReference type="NCBI Taxonomy" id="400727"/>
    <lineage>
        <taxon>Eukaryota</taxon>
        <taxon>Metazoa</taxon>
        <taxon>Spiralia</taxon>
        <taxon>Lophotrochozoa</taxon>
        <taxon>Mollusca</taxon>
        <taxon>Gastropoda</taxon>
        <taxon>Caenogastropoda</taxon>
        <taxon>Architaenioglossa</taxon>
        <taxon>Ampullarioidea</taxon>
        <taxon>Ampullariidae</taxon>
        <taxon>Pomacea</taxon>
    </lineage>
</organism>
<feature type="domain" description="C2" evidence="1">
    <location>
        <begin position="23"/>
        <end position="97"/>
    </location>
</feature>
<dbReference type="STRING" id="400727.A0A2T7NBX5"/>
<accession>A0A2T7NBX5</accession>
<comment type="caution">
    <text evidence="2">The sequence shown here is derived from an EMBL/GenBank/DDBJ whole genome shotgun (WGS) entry which is preliminary data.</text>
</comment>
<dbReference type="SUPFAM" id="SSF49562">
    <property type="entry name" value="C2 domain (Calcium/lipid-binding domain, CaLB)"/>
    <property type="match status" value="1"/>
</dbReference>
<dbReference type="EMBL" id="PZQS01000014">
    <property type="protein sequence ID" value="PVD18669.1"/>
    <property type="molecule type" value="Genomic_DNA"/>
</dbReference>
<evidence type="ECO:0000313" key="3">
    <source>
        <dbReference type="Proteomes" id="UP000245119"/>
    </source>
</evidence>
<reference evidence="2 3" key="1">
    <citation type="submission" date="2018-04" db="EMBL/GenBank/DDBJ databases">
        <title>The genome of golden apple snail Pomacea canaliculata provides insight into stress tolerance and invasive adaptation.</title>
        <authorList>
            <person name="Liu C."/>
            <person name="Liu B."/>
            <person name="Ren Y."/>
            <person name="Zhang Y."/>
            <person name="Wang H."/>
            <person name="Li S."/>
            <person name="Jiang F."/>
            <person name="Yin L."/>
            <person name="Zhang G."/>
            <person name="Qian W."/>
            <person name="Fan W."/>
        </authorList>
    </citation>
    <scope>NUCLEOTIDE SEQUENCE [LARGE SCALE GENOMIC DNA]</scope>
    <source>
        <strain evidence="2">SZHN2017</strain>
        <tissue evidence="2">Muscle</tissue>
    </source>
</reference>
<dbReference type="AlphaFoldDB" id="A0A2T7NBX5"/>
<dbReference type="Gene3D" id="2.60.40.150">
    <property type="entry name" value="C2 domain"/>
    <property type="match status" value="1"/>
</dbReference>
<name>A0A2T7NBX5_POMCA</name>
<evidence type="ECO:0000259" key="1">
    <source>
        <dbReference type="Pfam" id="PF00168"/>
    </source>
</evidence>
<dbReference type="InterPro" id="IPR000008">
    <property type="entry name" value="C2_dom"/>
</dbReference>
<dbReference type="InterPro" id="IPR035892">
    <property type="entry name" value="C2_domain_sf"/>
</dbReference>
<sequence length="120" mass="14040">MPPFGPSCGHLLVLRLYVEQHGQVICERHTRVRKKATEPVFKEWLEVRLACDLDSLLATRVRLCVYNHERLRSDPVLGEVWLGRGAREESVITHWQEMMHAPGRKLRRWHYILSVAETTS</sequence>
<keyword evidence="3" id="KW-1185">Reference proteome</keyword>
<proteinExistence type="predicted"/>
<evidence type="ECO:0000313" key="2">
    <source>
        <dbReference type="EMBL" id="PVD18669.1"/>
    </source>
</evidence>
<protein>
    <recommendedName>
        <fullName evidence="1">C2 domain-containing protein</fullName>
    </recommendedName>
</protein>
<dbReference type="Proteomes" id="UP000245119">
    <property type="component" value="Linkage Group LG14"/>
</dbReference>
<gene>
    <name evidence="2" type="ORF">C0Q70_21219</name>
</gene>